<dbReference type="Proteomes" id="UP001501468">
    <property type="component" value="Unassembled WGS sequence"/>
</dbReference>
<accession>A0ABP7DHL1</accession>
<protein>
    <recommendedName>
        <fullName evidence="3">Cupin domain-containing protein</fullName>
    </recommendedName>
</protein>
<comment type="caution">
    <text evidence="1">The sequence shown here is derived from an EMBL/GenBank/DDBJ whole genome shotgun (WGS) entry which is preliminary data.</text>
</comment>
<organism evidence="1 2">
    <name type="scientific">Terrabacter ginsenosidimutans</name>
    <dbReference type="NCBI Taxonomy" id="490575"/>
    <lineage>
        <taxon>Bacteria</taxon>
        <taxon>Bacillati</taxon>
        <taxon>Actinomycetota</taxon>
        <taxon>Actinomycetes</taxon>
        <taxon>Micrococcales</taxon>
        <taxon>Intrasporangiaceae</taxon>
        <taxon>Terrabacter</taxon>
    </lineage>
</organism>
<gene>
    <name evidence="1" type="ORF">GCM10022399_21580</name>
</gene>
<evidence type="ECO:0008006" key="3">
    <source>
        <dbReference type="Google" id="ProtNLM"/>
    </source>
</evidence>
<reference evidence="2" key="1">
    <citation type="journal article" date="2019" name="Int. J. Syst. Evol. Microbiol.">
        <title>The Global Catalogue of Microorganisms (GCM) 10K type strain sequencing project: providing services to taxonomists for standard genome sequencing and annotation.</title>
        <authorList>
            <consortium name="The Broad Institute Genomics Platform"/>
            <consortium name="The Broad Institute Genome Sequencing Center for Infectious Disease"/>
            <person name="Wu L."/>
            <person name="Ma J."/>
        </authorList>
    </citation>
    <scope>NUCLEOTIDE SEQUENCE [LARGE SCALE GENOMIC DNA]</scope>
    <source>
        <strain evidence="2">JCM 17125</strain>
    </source>
</reference>
<name>A0ABP7DHL1_9MICO</name>
<evidence type="ECO:0000313" key="1">
    <source>
        <dbReference type="EMBL" id="GAA3704687.1"/>
    </source>
</evidence>
<sequence length="70" mass="7047">MLAPRSRRRPLGSVSGCACVAGDAAVSGEDGVPVELTVGRAAVWEPGESHETRSVAGMTALVVEGDIALA</sequence>
<evidence type="ECO:0000313" key="2">
    <source>
        <dbReference type="Proteomes" id="UP001501468"/>
    </source>
</evidence>
<proteinExistence type="predicted"/>
<keyword evidence="2" id="KW-1185">Reference proteome</keyword>
<dbReference type="EMBL" id="BAABDC010000003">
    <property type="protein sequence ID" value="GAA3704687.1"/>
    <property type="molecule type" value="Genomic_DNA"/>
</dbReference>